<keyword evidence="7 8" id="KW-0472">Membrane</keyword>
<dbReference type="eggNOG" id="COG2814">
    <property type="taxonomic scope" value="Bacteria"/>
</dbReference>
<dbReference type="RefSeq" id="WP_038637609.1">
    <property type="nucleotide sequence ID" value="NZ_CP009888.1"/>
</dbReference>
<feature type="transmembrane region" description="Helical" evidence="8">
    <location>
        <begin position="68"/>
        <end position="87"/>
    </location>
</feature>
<dbReference type="EMBL" id="CP009888">
    <property type="protein sequence ID" value="AIY63905.1"/>
    <property type="molecule type" value="Genomic_DNA"/>
</dbReference>
<feature type="transmembrane region" description="Helical" evidence="8">
    <location>
        <begin position="156"/>
        <end position="175"/>
    </location>
</feature>
<dbReference type="OrthoDB" id="63984at2"/>
<evidence type="ECO:0000256" key="2">
    <source>
        <dbReference type="ARBA" id="ARBA00008335"/>
    </source>
</evidence>
<feature type="transmembrane region" description="Helical" evidence="8">
    <location>
        <begin position="239"/>
        <end position="257"/>
    </location>
</feature>
<dbReference type="PANTHER" id="PTHR43271">
    <property type="entry name" value="BLL2771 PROTEIN"/>
    <property type="match status" value="1"/>
</dbReference>
<keyword evidence="11" id="KW-1185">Reference proteome</keyword>
<dbReference type="CDD" id="cd17324">
    <property type="entry name" value="MFS_NepI_like"/>
    <property type="match status" value="1"/>
</dbReference>
<evidence type="ECO:0000256" key="8">
    <source>
        <dbReference type="SAM" id="Phobius"/>
    </source>
</evidence>
<feature type="transmembrane region" description="Helical" evidence="8">
    <location>
        <begin position="293"/>
        <end position="314"/>
    </location>
</feature>
<dbReference type="KEGG" id="pseo:OM33_01075"/>
<feature type="transmembrane region" description="Helical" evidence="8">
    <location>
        <begin position="326"/>
        <end position="348"/>
    </location>
</feature>
<proteinExistence type="inferred from homology"/>
<dbReference type="InterPro" id="IPR020846">
    <property type="entry name" value="MFS_dom"/>
</dbReference>
<feature type="transmembrane region" description="Helical" evidence="8">
    <location>
        <begin position="93"/>
        <end position="115"/>
    </location>
</feature>
<dbReference type="GO" id="GO:0005886">
    <property type="term" value="C:plasma membrane"/>
    <property type="evidence" value="ECO:0007669"/>
    <property type="project" value="UniProtKB-SubCell"/>
</dbReference>
<feature type="transmembrane region" description="Helical" evidence="8">
    <location>
        <begin position="354"/>
        <end position="374"/>
    </location>
</feature>
<evidence type="ECO:0000256" key="5">
    <source>
        <dbReference type="ARBA" id="ARBA00022692"/>
    </source>
</evidence>
<dbReference type="InterPro" id="IPR036259">
    <property type="entry name" value="MFS_trans_sf"/>
</dbReference>
<evidence type="ECO:0000259" key="9">
    <source>
        <dbReference type="PROSITE" id="PS50850"/>
    </source>
</evidence>
<gene>
    <name evidence="10" type="ORF">OM33_01075</name>
</gene>
<evidence type="ECO:0000313" key="10">
    <source>
        <dbReference type="EMBL" id="AIY63905.1"/>
    </source>
</evidence>
<organism evidence="10 11">
    <name type="scientific">Pseudoalteromonas piratica</name>
    <dbReference type="NCBI Taxonomy" id="1348114"/>
    <lineage>
        <taxon>Bacteria</taxon>
        <taxon>Pseudomonadati</taxon>
        <taxon>Pseudomonadota</taxon>
        <taxon>Gammaproteobacteria</taxon>
        <taxon>Alteromonadales</taxon>
        <taxon>Pseudoalteromonadaceae</taxon>
        <taxon>Pseudoalteromonas</taxon>
    </lineage>
</organism>
<dbReference type="HOGENOM" id="CLU_001265_19_3_6"/>
<feature type="transmembrane region" description="Helical" evidence="8">
    <location>
        <begin position="38"/>
        <end position="61"/>
    </location>
</feature>
<comment type="similarity">
    <text evidence="2">Belongs to the major facilitator superfamily.</text>
</comment>
<keyword evidence="5 8" id="KW-0812">Transmembrane</keyword>
<dbReference type="AlphaFoldDB" id="A0A0A7EBA7"/>
<dbReference type="GO" id="GO:0022857">
    <property type="term" value="F:transmembrane transporter activity"/>
    <property type="evidence" value="ECO:0007669"/>
    <property type="project" value="InterPro"/>
</dbReference>
<dbReference type="PANTHER" id="PTHR43271:SF1">
    <property type="entry name" value="INNER MEMBRANE TRANSPORT PROTEIN YNFM"/>
    <property type="match status" value="1"/>
</dbReference>
<sequence length="380" mass="42029">MKFIHLLLCSVFTFFVLYGPQPILPLLAKSYQLTSAEAGLLMTATMLPLAIAPLLYGYLLLRINSLSLLKLALLLLAMSCALFPLAQTFQQLLIIRFLQGLLLPAALTAMTSYIGEHYRYSYLSKAVTSYILSTIAGGFLGRVVSASISEYTYWQVYFYLLAMVLLFLSLSLANAKVRDFVGQRAVPASLKENLYKVTKGSTLYVYSAVFGMFFCFTALLNYLPFILQNDYHFTSSKDIGLVYSGYLLGACFSLLSTRLQHLANGKTNLLVITFAIYALSIGSLFSIQFVLFFIGFTVFCAAMFIIHASASALLNQVSRAPSSLTNGIYVSFYYCGGTLGSFLPGLIYQHYGKNAFLLTLLIVCIISGGLVTHFKRLQIN</sequence>
<evidence type="ECO:0000256" key="3">
    <source>
        <dbReference type="ARBA" id="ARBA00022448"/>
    </source>
</evidence>
<dbReference type="Gene3D" id="1.20.1250.20">
    <property type="entry name" value="MFS general substrate transporter like domains"/>
    <property type="match status" value="1"/>
</dbReference>
<dbReference type="InterPro" id="IPR011701">
    <property type="entry name" value="MFS"/>
</dbReference>
<dbReference type="SUPFAM" id="SSF103473">
    <property type="entry name" value="MFS general substrate transporter"/>
    <property type="match status" value="1"/>
</dbReference>
<keyword evidence="6 8" id="KW-1133">Transmembrane helix</keyword>
<dbReference type="Pfam" id="PF07690">
    <property type="entry name" value="MFS_1"/>
    <property type="match status" value="1"/>
</dbReference>
<feature type="transmembrane region" description="Helical" evidence="8">
    <location>
        <begin position="127"/>
        <end position="144"/>
    </location>
</feature>
<feature type="transmembrane region" description="Helical" evidence="8">
    <location>
        <begin position="203"/>
        <end position="227"/>
    </location>
</feature>
<evidence type="ECO:0000256" key="4">
    <source>
        <dbReference type="ARBA" id="ARBA00022475"/>
    </source>
</evidence>
<dbReference type="Proteomes" id="UP000030341">
    <property type="component" value="Chromosome 1"/>
</dbReference>
<name>A0A0A7EBA7_9GAMM</name>
<reference evidence="10 11" key="1">
    <citation type="submission" date="2014-11" db="EMBL/GenBank/DDBJ databases">
        <title>Complete Genome Sequence of Pseudoalteromonas sp. Strain OCN003 Isolated from Kaneohe Bay, Oahu, Hawaii.</title>
        <authorList>
            <person name="Beurmann S."/>
            <person name="Videau P."/>
            <person name="Ushijima B."/>
            <person name="Smith A.M."/>
            <person name="Aeby G.S."/>
            <person name="Callahan S.M."/>
            <person name="Belcaid M."/>
        </authorList>
    </citation>
    <scope>NUCLEOTIDE SEQUENCE [LARGE SCALE GENOMIC DNA]</scope>
    <source>
        <strain evidence="10 11">OCN003</strain>
    </source>
</reference>
<evidence type="ECO:0000256" key="1">
    <source>
        <dbReference type="ARBA" id="ARBA00004651"/>
    </source>
</evidence>
<feature type="domain" description="Major facilitator superfamily (MFS) profile" evidence="9">
    <location>
        <begin position="1"/>
        <end position="380"/>
    </location>
</feature>
<accession>A0A0A7EBA7</accession>
<feature type="transmembrane region" description="Helical" evidence="8">
    <location>
        <begin position="269"/>
        <end position="287"/>
    </location>
</feature>
<keyword evidence="4" id="KW-1003">Cell membrane</keyword>
<evidence type="ECO:0000313" key="11">
    <source>
        <dbReference type="Proteomes" id="UP000030341"/>
    </source>
</evidence>
<evidence type="ECO:0000256" key="7">
    <source>
        <dbReference type="ARBA" id="ARBA00023136"/>
    </source>
</evidence>
<dbReference type="PROSITE" id="PS50850">
    <property type="entry name" value="MFS"/>
    <property type="match status" value="1"/>
</dbReference>
<comment type="subcellular location">
    <subcellularLocation>
        <location evidence="1">Cell membrane</location>
        <topology evidence="1">Multi-pass membrane protein</topology>
    </subcellularLocation>
</comment>
<evidence type="ECO:0000256" key="6">
    <source>
        <dbReference type="ARBA" id="ARBA00022989"/>
    </source>
</evidence>
<protein>
    <submittedName>
        <fullName evidence="10">Major facilitator transporter</fullName>
    </submittedName>
</protein>
<keyword evidence="3" id="KW-0813">Transport</keyword>
<dbReference type="STRING" id="1348114.OM33_01075"/>